<keyword evidence="1" id="KW-0732">Signal</keyword>
<comment type="caution">
    <text evidence="2">The sequence shown here is derived from an EMBL/GenBank/DDBJ whole genome shotgun (WGS) entry which is preliminary data.</text>
</comment>
<dbReference type="InterPro" id="IPR038765">
    <property type="entry name" value="Papain-like_cys_pep_sf"/>
</dbReference>
<evidence type="ECO:0008006" key="3">
    <source>
        <dbReference type="Google" id="ProtNLM"/>
    </source>
</evidence>
<evidence type="ECO:0000256" key="1">
    <source>
        <dbReference type="SAM" id="SignalP"/>
    </source>
</evidence>
<organism evidence="2">
    <name type="scientific">Prosthecochloris aestuarii</name>
    <dbReference type="NCBI Taxonomy" id="1102"/>
    <lineage>
        <taxon>Bacteria</taxon>
        <taxon>Pseudomonadati</taxon>
        <taxon>Chlorobiota</taxon>
        <taxon>Chlorobiia</taxon>
        <taxon>Chlorobiales</taxon>
        <taxon>Chlorobiaceae</taxon>
        <taxon>Prosthecochloris</taxon>
    </lineage>
</organism>
<feature type="non-terminal residue" evidence="2">
    <location>
        <position position="462"/>
    </location>
</feature>
<gene>
    <name evidence="2" type="ORF">ENN50_00400</name>
</gene>
<sequence>MKLSSDVSGLCIRKRFTLVMLSCLLSLSQNGTASAEVSSVLPVAAEFERQAILQEKIKAKPIDLSGITITRPAEVDYSGYLTYIRNQNAGPGCMTYATLHAADIINEFQAPYTPDLSWQYALRTWHDLYNAKILQKGDTVPPDLNNTFNPGVSSEALCRSESDYLTPVPKTDSRYDGKLSSIMYWDPQPTAEARQEAPQYRFEIGEPITPDVETLKTLLLTYGPVWASGGWWWNGAHAMTFVGYSDVSRTFKVVDSSGDWAHQHGIVSIPYDKLTEYVSALRVVTMLPSTRHTGRWAYSSRIRIRGTWRGTWTVKIGVEGREPLLVYRTYGRKADRPYAHGERLDLDVPLPAYAAEYWPPKAGARWYLQVEDNDRDTQTGYVMEWTLARRYEDPACRSVDRWKTQTFTYSKTVYVPDATGEPEIPAGKRPNRGNTRPFAYPANSQPGVARLYMPENAVQGAV</sequence>
<reference evidence="2" key="1">
    <citation type="journal article" date="2020" name="mSystems">
        <title>Genome- and Community-Level Interaction Insights into Carbon Utilization and Element Cycling Functions of Hydrothermarchaeota in Hydrothermal Sediment.</title>
        <authorList>
            <person name="Zhou Z."/>
            <person name="Liu Y."/>
            <person name="Xu W."/>
            <person name="Pan J."/>
            <person name="Luo Z.H."/>
            <person name="Li M."/>
        </authorList>
    </citation>
    <scope>NUCLEOTIDE SEQUENCE [LARGE SCALE GENOMIC DNA]</scope>
    <source>
        <strain evidence="2">SpSt-1181</strain>
    </source>
</reference>
<dbReference type="SUPFAM" id="SSF54001">
    <property type="entry name" value="Cysteine proteinases"/>
    <property type="match status" value="1"/>
</dbReference>
<dbReference type="Gene3D" id="3.90.70.10">
    <property type="entry name" value="Cysteine proteinases"/>
    <property type="match status" value="1"/>
</dbReference>
<dbReference type="Proteomes" id="UP000886335">
    <property type="component" value="Unassembled WGS sequence"/>
</dbReference>
<protein>
    <recommendedName>
        <fullName evidence="3">Peptidase C1A papain C-terminal domain-containing protein</fullName>
    </recommendedName>
</protein>
<feature type="chain" id="PRO_5032972227" description="Peptidase C1A papain C-terminal domain-containing protein" evidence="1">
    <location>
        <begin position="36"/>
        <end position="462"/>
    </location>
</feature>
<name>A0A831SS26_PROAE</name>
<feature type="signal peptide" evidence="1">
    <location>
        <begin position="1"/>
        <end position="35"/>
    </location>
</feature>
<dbReference type="AlphaFoldDB" id="A0A831SS26"/>
<dbReference type="EMBL" id="DSBW01000011">
    <property type="protein sequence ID" value="HED30163.1"/>
    <property type="molecule type" value="Genomic_DNA"/>
</dbReference>
<accession>A0A831SS26</accession>
<proteinExistence type="predicted"/>
<evidence type="ECO:0000313" key="2">
    <source>
        <dbReference type="EMBL" id="HED30163.1"/>
    </source>
</evidence>